<reference evidence="2" key="1">
    <citation type="submission" date="2023-06" db="EMBL/GenBank/DDBJ databases">
        <authorList>
            <person name="Kurt Z."/>
        </authorList>
    </citation>
    <scope>NUCLEOTIDE SEQUENCE</scope>
</reference>
<protein>
    <recommendedName>
        <fullName evidence="1">DDE-1 domain-containing protein</fullName>
    </recommendedName>
</protein>
<gene>
    <name evidence="2" type="ORF">HINF_LOCUS22422</name>
    <name evidence="3" type="ORF">HINF_LOCUS59259</name>
</gene>
<reference evidence="3 4" key="2">
    <citation type="submission" date="2024-07" db="EMBL/GenBank/DDBJ databases">
        <authorList>
            <person name="Akdeniz Z."/>
        </authorList>
    </citation>
    <scope>NUCLEOTIDE SEQUENCE [LARGE SCALE GENOMIC DNA]</scope>
</reference>
<comment type="caution">
    <text evidence="2">The sequence shown here is derived from an EMBL/GenBank/DDBJ whole genome shotgun (WGS) entry which is preliminary data.</text>
</comment>
<evidence type="ECO:0000313" key="4">
    <source>
        <dbReference type="Proteomes" id="UP001642409"/>
    </source>
</evidence>
<dbReference type="EMBL" id="CATOUU010000589">
    <property type="protein sequence ID" value="CAI9934777.1"/>
    <property type="molecule type" value="Genomic_DNA"/>
</dbReference>
<proteinExistence type="predicted"/>
<dbReference type="InterPro" id="IPR004875">
    <property type="entry name" value="DDE_SF_endonuclease_dom"/>
</dbReference>
<dbReference type="Pfam" id="PF03184">
    <property type="entry name" value="DDE_1"/>
    <property type="match status" value="1"/>
</dbReference>
<evidence type="ECO:0000313" key="2">
    <source>
        <dbReference type="EMBL" id="CAI9934777.1"/>
    </source>
</evidence>
<feature type="domain" description="DDE-1" evidence="1">
    <location>
        <begin position="2"/>
        <end position="86"/>
    </location>
</feature>
<keyword evidence="4" id="KW-1185">Reference proteome</keyword>
<dbReference type="Proteomes" id="UP001642409">
    <property type="component" value="Unassembled WGS sequence"/>
</dbReference>
<dbReference type="GO" id="GO:0003676">
    <property type="term" value="F:nucleic acid binding"/>
    <property type="evidence" value="ECO:0007669"/>
    <property type="project" value="InterPro"/>
</dbReference>
<evidence type="ECO:0000259" key="1">
    <source>
        <dbReference type="Pfam" id="PF03184"/>
    </source>
</evidence>
<organism evidence="2">
    <name type="scientific">Hexamita inflata</name>
    <dbReference type="NCBI Taxonomy" id="28002"/>
    <lineage>
        <taxon>Eukaryota</taxon>
        <taxon>Metamonada</taxon>
        <taxon>Diplomonadida</taxon>
        <taxon>Hexamitidae</taxon>
        <taxon>Hexamitinae</taxon>
        <taxon>Hexamita</taxon>
    </lineage>
</organism>
<sequence length="159" mass="18562">MHLVFVPKNCTSVLQPLDCSVNGPLKAYLRRIHHQYVIEQSLVLEKQQKGLKTTLTKIPLPNRRLCYQHVMKALAAVTQETIIHGWEKARIITQSEYRKQPDVYIVCQKEKQMMAFAENTHEEGRWDKLQDEFPQSIEIDSLLFPRDTNGVQLFNDDVE</sequence>
<dbReference type="AlphaFoldDB" id="A0AA86P9X2"/>
<evidence type="ECO:0000313" key="3">
    <source>
        <dbReference type="EMBL" id="CAL6079180.1"/>
    </source>
</evidence>
<accession>A0AA86P9X2</accession>
<dbReference type="EMBL" id="CAXDID020000339">
    <property type="protein sequence ID" value="CAL6079180.1"/>
    <property type="molecule type" value="Genomic_DNA"/>
</dbReference>
<name>A0AA86P9X2_9EUKA</name>